<dbReference type="SMART" id="SM01265">
    <property type="entry name" value="Mab-21"/>
    <property type="match status" value="1"/>
</dbReference>
<accession>A0ABR0Z020</accession>
<dbReference type="PRINTS" id="PR02107">
    <property type="entry name" value="INOS145TPRIP"/>
</dbReference>
<organism evidence="19 20">
    <name type="scientific">Huso huso</name>
    <name type="common">Beluga</name>
    <name type="synonym">Acipenser huso</name>
    <dbReference type="NCBI Taxonomy" id="61971"/>
    <lineage>
        <taxon>Eukaryota</taxon>
        <taxon>Metazoa</taxon>
        <taxon>Chordata</taxon>
        <taxon>Craniata</taxon>
        <taxon>Vertebrata</taxon>
        <taxon>Euteleostomi</taxon>
        <taxon>Actinopterygii</taxon>
        <taxon>Chondrostei</taxon>
        <taxon>Acipenseriformes</taxon>
        <taxon>Acipenseridae</taxon>
        <taxon>Huso</taxon>
    </lineage>
</organism>
<sequence length="560" mass="64083">MEALLVLLVFIIFCLSVVYLLGSEVPNQRTREVNTQSHHIQRMMADQNEIRALKDHIQRLKSENMRLERYTAQLIEETKMHRRVLPRLSSIANDRVVGHWVRKMIQIQELKEIVVALSSRSVVSKIRLATNKPGQGSKTSEHPTSDHQDIDVELLILNHFFKAFVDVSPEELEVPKHIVQLVVDGIFRHMQNALKPSEPRVAGEGPLKSGSIEEQLKVLDPDEFDYMFPIEVPYGVSLDFSFCHQRATFSKGSYGFGMIAVQTMPGDSQDRFLKSFVEGRFLQADKIKNWFKGKTQTWIDLYNENRRCDITAIKLSEIGAGVCLTIKYKDASFSVDLIPSVKVEARGDMYLIPKSCKKEIWAGYEQVKRNSLWRLSFSMYEMKLMNILTQSLPSSCHTDSLKIVKALRDLDVDNNPSSQLSSVLTSYHLKSMLLQILLSDLRRAPSRLEDKWSRACLADRIKELLEVAQSSTRSKELHHVFLCNDLKTLSLNGSDLHSLLGVPDWAVARVDSGHVNLFSENFIDPNSLDQISARIKDIQEQWLNVIYRHVSPLSMKYIQD</sequence>
<name>A0ABR0Z020_HUSHU</name>
<feature type="signal peptide" evidence="16">
    <location>
        <begin position="1"/>
        <end position="22"/>
    </location>
</feature>
<evidence type="ECO:0000256" key="7">
    <source>
        <dbReference type="ARBA" id="ARBA00022695"/>
    </source>
</evidence>
<dbReference type="InterPro" id="IPR024810">
    <property type="entry name" value="MAB21L/cGLR"/>
</dbReference>
<proteinExistence type="inferred from homology"/>
<dbReference type="EMBL" id="JAHFZB010000019">
    <property type="protein sequence ID" value="KAK6478163.1"/>
    <property type="molecule type" value="Genomic_DNA"/>
</dbReference>
<feature type="chain" id="PRO_5045200603" evidence="16">
    <location>
        <begin position="23"/>
        <end position="560"/>
    </location>
</feature>
<dbReference type="InterPro" id="IPR046906">
    <property type="entry name" value="Mab-21_HhH/H2TH-like"/>
</dbReference>
<comment type="similarity">
    <text evidence="4">Belongs to the mab-21 family.</text>
</comment>
<evidence type="ECO:0000259" key="18">
    <source>
        <dbReference type="Pfam" id="PF20266"/>
    </source>
</evidence>
<evidence type="ECO:0000256" key="8">
    <source>
        <dbReference type="ARBA" id="ARBA00022723"/>
    </source>
</evidence>
<keyword evidence="14" id="KW-0472">Membrane</keyword>
<evidence type="ECO:0000256" key="6">
    <source>
        <dbReference type="ARBA" id="ARBA00022692"/>
    </source>
</evidence>
<evidence type="ECO:0000313" key="19">
    <source>
        <dbReference type="EMBL" id="KAK6478163.1"/>
    </source>
</evidence>
<evidence type="ECO:0000256" key="11">
    <source>
        <dbReference type="ARBA" id="ARBA00022840"/>
    </source>
</evidence>
<keyword evidence="5" id="KW-0808">Transferase</keyword>
<evidence type="ECO:0000313" key="20">
    <source>
        <dbReference type="Proteomes" id="UP001369086"/>
    </source>
</evidence>
<evidence type="ECO:0000256" key="2">
    <source>
        <dbReference type="ARBA" id="ARBA00004479"/>
    </source>
</evidence>
<dbReference type="InterPro" id="IPR046903">
    <property type="entry name" value="Mab-21-like_nuc_Trfase"/>
</dbReference>
<dbReference type="InterPro" id="IPR026250">
    <property type="entry name" value="ITPRIP-like"/>
</dbReference>
<comment type="cofactor">
    <cofactor evidence="1">
        <name>Mg(2+)</name>
        <dbReference type="ChEBI" id="CHEBI:18420"/>
    </cofactor>
</comment>
<comment type="similarity">
    <text evidence="3">Belongs to the ITPRIP family.</text>
</comment>
<evidence type="ECO:0000256" key="3">
    <source>
        <dbReference type="ARBA" id="ARBA00005554"/>
    </source>
</evidence>
<keyword evidence="11" id="KW-0067">ATP-binding</keyword>
<evidence type="ECO:0000259" key="17">
    <source>
        <dbReference type="Pfam" id="PF03281"/>
    </source>
</evidence>
<dbReference type="Pfam" id="PF20266">
    <property type="entry name" value="Mab-21_C"/>
    <property type="match status" value="1"/>
</dbReference>
<evidence type="ECO:0000256" key="13">
    <source>
        <dbReference type="ARBA" id="ARBA00022989"/>
    </source>
</evidence>
<evidence type="ECO:0000256" key="10">
    <source>
        <dbReference type="ARBA" id="ARBA00022741"/>
    </source>
</evidence>
<keyword evidence="12" id="KW-0460">Magnesium</keyword>
<keyword evidence="20" id="KW-1185">Reference proteome</keyword>
<evidence type="ECO:0000256" key="16">
    <source>
        <dbReference type="SAM" id="SignalP"/>
    </source>
</evidence>
<dbReference type="PANTHER" id="PTHR10656:SF42">
    <property type="entry name" value="CYCLIC GMP-AMP SYNTHASE-LIKE PROTEIN-RELATED"/>
    <property type="match status" value="1"/>
</dbReference>
<feature type="domain" description="Mab-21-like HhH/H2TH-like" evidence="18">
    <location>
        <begin position="396"/>
        <end position="482"/>
    </location>
</feature>
<evidence type="ECO:0000256" key="4">
    <source>
        <dbReference type="ARBA" id="ARBA00008307"/>
    </source>
</evidence>
<gene>
    <name evidence="19" type="ORF">HHUSO_G20431</name>
</gene>
<dbReference type="Gene3D" id="3.30.460.90">
    <property type="match status" value="1"/>
</dbReference>
<comment type="caution">
    <text evidence="19">The sequence shown here is derived from an EMBL/GenBank/DDBJ whole genome shotgun (WGS) entry which is preliminary data.</text>
</comment>
<keyword evidence="7" id="KW-0548">Nucleotidyltransferase</keyword>
<dbReference type="Proteomes" id="UP001369086">
    <property type="component" value="Unassembled WGS sequence"/>
</dbReference>
<evidence type="ECO:0000256" key="5">
    <source>
        <dbReference type="ARBA" id="ARBA00022679"/>
    </source>
</evidence>
<reference evidence="19 20" key="1">
    <citation type="submission" date="2021-05" db="EMBL/GenBank/DDBJ databases">
        <authorList>
            <person name="Zahm M."/>
            <person name="Klopp C."/>
            <person name="Cabau C."/>
            <person name="Kuhl H."/>
            <person name="Suciu R."/>
            <person name="Ciorpac M."/>
            <person name="Holostenco D."/>
            <person name="Gessner J."/>
            <person name="Wuertz S."/>
            <person name="Hohne C."/>
            <person name="Stock M."/>
            <person name="Gislard M."/>
            <person name="Lluch J."/>
            <person name="Milhes M."/>
            <person name="Lampietro C."/>
            <person name="Lopez Roques C."/>
            <person name="Donnadieu C."/>
            <person name="Du K."/>
            <person name="Schartl M."/>
            <person name="Guiguen Y."/>
        </authorList>
    </citation>
    <scope>NUCLEOTIDE SEQUENCE [LARGE SCALE GENOMIC DNA]</scope>
    <source>
        <strain evidence="19">Hh-F2</strain>
        <tissue evidence="19">Blood</tissue>
    </source>
</reference>
<feature type="coiled-coil region" evidence="15">
    <location>
        <begin position="43"/>
        <end position="77"/>
    </location>
</feature>
<keyword evidence="13" id="KW-1133">Transmembrane helix</keyword>
<evidence type="ECO:0000256" key="9">
    <source>
        <dbReference type="ARBA" id="ARBA00022729"/>
    </source>
</evidence>
<protein>
    <submittedName>
        <fullName evidence="19">Uncharacterized protein</fullName>
    </submittedName>
</protein>
<keyword evidence="15" id="KW-0175">Coiled coil</keyword>
<evidence type="ECO:0000256" key="14">
    <source>
        <dbReference type="ARBA" id="ARBA00023136"/>
    </source>
</evidence>
<dbReference type="Gene3D" id="1.10.1410.40">
    <property type="match status" value="1"/>
</dbReference>
<evidence type="ECO:0000256" key="1">
    <source>
        <dbReference type="ARBA" id="ARBA00001946"/>
    </source>
</evidence>
<feature type="domain" description="Mab-21-like nucleotidyltransferase" evidence="17">
    <location>
        <begin position="214"/>
        <end position="386"/>
    </location>
</feature>
<evidence type="ECO:0000256" key="12">
    <source>
        <dbReference type="ARBA" id="ARBA00022842"/>
    </source>
</evidence>
<dbReference type="PANTHER" id="PTHR10656">
    <property type="entry name" value="CELL FATE DETERMINING PROTEIN MAB21-RELATED"/>
    <property type="match status" value="1"/>
</dbReference>
<keyword evidence="9 16" id="KW-0732">Signal</keyword>
<keyword evidence="6" id="KW-0812">Transmembrane</keyword>
<evidence type="ECO:0000256" key="15">
    <source>
        <dbReference type="SAM" id="Coils"/>
    </source>
</evidence>
<keyword evidence="8" id="KW-0479">Metal-binding</keyword>
<keyword evidence="10" id="KW-0547">Nucleotide-binding</keyword>
<comment type="subcellular location">
    <subcellularLocation>
        <location evidence="2">Membrane</location>
        <topology evidence="2">Single-pass type I membrane protein</topology>
    </subcellularLocation>
</comment>
<dbReference type="Pfam" id="PF03281">
    <property type="entry name" value="Mab-21"/>
    <property type="match status" value="1"/>
</dbReference>